<organism evidence="3 4">
    <name type="scientific">Pseudolabrys taiwanensis</name>
    <dbReference type="NCBI Taxonomy" id="331696"/>
    <lineage>
        <taxon>Bacteria</taxon>
        <taxon>Pseudomonadati</taxon>
        <taxon>Pseudomonadota</taxon>
        <taxon>Alphaproteobacteria</taxon>
        <taxon>Hyphomicrobiales</taxon>
        <taxon>Xanthobacteraceae</taxon>
        <taxon>Pseudolabrys</taxon>
    </lineage>
</organism>
<keyword evidence="1 2" id="KW-0732">Signal</keyword>
<gene>
    <name evidence="3" type="ORF">DW352_10770</name>
</gene>
<keyword evidence="4" id="KW-1185">Reference proteome</keyword>
<dbReference type="OrthoDB" id="9803763at2"/>
<dbReference type="Proteomes" id="UP000254889">
    <property type="component" value="Chromosome"/>
</dbReference>
<dbReference type="EMBL" id="CP031417">
    <property type="protein sequence ID" value="AXK80951.1"/>
    <property type="molecule type" value="Genomic_DNA"/>
</dbReference>
<protein>
    <recommendedName>
        <fullName evidence="5">C4-dicarboxylate ABC transporter substrate-binding protein</fullName>
    </recommendedName>
</protein>
<name>A0A345ZVK4_9HYPH</name>
<dbReference type="InterPro" id="IPR038404">
    <property type="entry name" value="TRAP_DctP_sf"/>
</dbReference>
<dbReference type="InterPro" id="IPR018389">
    <property type="entry name" value="DctP_fam"/>
</dbReference>
<feature type="signal peptide" evidence="2">
    <location>
        <begin position="1"/>
        <end position="20"/>
    </location>
</feature>
<dbReference type="NCBIfam" id="NF037995">
    <property type="entry name" value="TRAP_S1"/>
    <property type="match status" value="1"/>
</dbReference>
<dbReference type="PANTHER" id="PTHR33376:SF5">
    <property type="entry name" value="EXTRACYTOPLASMIC SOLUTE RECEPTOR PROTEIN"/>
    <property type="match status" value="1"/>
</dbReference>
<evidence type="ECO:0008006" key="5">
    <source>
        <dbReference type="Google" id="ProtNLM"/>
    </source>
</evidence>
<dbReference type="Pfam" id="PF03480">
    <property type="entry name" value="DctP"/>
    <property type="match status" value="1"/>
</dbReference>
<evidence type="ECO:0000256" key="2">
    <source>
        <dbReference type="SAM" id="SignalP"/>
    </source>
</evidence>
<feature type="chain" id="PRO_5016988542" description="C4-dicarboxylate ABC transporter substrate-binding protein" evidence="2">
    <location>
        <begin position="21"/>
        <end position="333"/>
    </location>
</feature>
<dbReference type="RefSeq" id="WP_115691095.1">
    <property type="nucleotide sequence ID" value="NZ_CP031417.1"/>
</dbReference>
<dbReference type="SUPFAM" id="SSF53850">
    <property type="entry name" value="Periplasmic binding protein-like II"/>
    <property type="match status" value="1"/>
</dbReference>
<reference evidence="3 4" key="1">
    <citation type="submission" date="2018-07" db="EMBL/GenBank/DDBJ databases">
        <authorList>
            <person name="Quirk P.G."/>
            <person name="Krulwich T.A."/>
        </authorList>
    </citation>
    <scope>NUCLEOTIDE SEQUENCE [LARGE SCALE GENOMIC DNA]</scope>
    <source>
        <strain evidence="3 4">CC-BB4</strain>
    </source>
</reference>
<proteinExistence type="predicted"/>
<dbReference type="AlphaFoldDB" id="A0A345ZVK4"/>
<evidence type="ECO:0000313" key="4">
    <source>
        <dbReference type="Proteomes" id="UP000254889"/>
    </source>
</evidence>
<sequence length="333" mass="35928">MRQILRLACALALACGLATAAAAQQFTMKISSPTINDLSQEWAKQFKAGIEARSGGRIKVEYYPASQLGPIPSTVEGTAMGTIEAVVPASGFLIGLEPRLQVFDAPGLFTDMAQAQRVFADPQVRARLATFGAAKGIEPLAIFAHGPLMLVSHKAIRKVDDFKGQKIRVPGAAPLQVEPFRKLGALPVSMPLGEVLSAMQNHTIDGLIASATVFTAFKYYDLAKGMTVLPGAFLIAPVMANKAFLKSLGPELEAMVREEAFNAQRKVEKFGLEDVERTYEIWKKNGGEIITLPPAEQKAYLDQVQSVLPNITKANATLKEDYDVLTAASARLK</sequence>
<evidence type="ECO:0000313" key="3">
    <source>
        <dbReference type="EMBL" id="AXK80951.1"/>
    </source>
</evidence>
<dbReference type="Gene3D" id="3.40.190.170">
    <property type="entry name" value="Bacterial extracellular solute-binding protein, family 7"/>
    <property type="match status" value="1"/>
</dbReference>
<accession>A0A345ZVK4</accession>
<dbReference type="KEGG" id="ptaw:DW352_10770"/>
<dbReference type="CDD" id="cd13603">
    <property type="entry name" value="PBP2_TRAP_Siap_TeaA_like"/>
    <property type="match status" value="1"/>
</dbReference>
<dbReference type="GO" id="GO:0055085">
    <property type="term" value="P:transmembrane transport"/>
    <property type="evidence" value="ECO:0007669"/>
    <property type="project" value="InterPro"/>
</dbReference>
<dbReference type="PANTHER" id="PTHR33376">
    <property type="match status" value="1"/>
</dbReference>
<evidence type="ECO:0000256" key="1">
    <source>
        <dbReference type="ARBA" id="ARBA00022729"/>
    </source>
</evidence>